<sequence length="356" mass="39705">MMPYLLLLVFVPTLAYLGRRSGSKTIRRTSLWVVGSVMVLVAGLRDYRVGTDTGNYLRQFQRSESFVSVTEGRNEVGYHFLSWLARSISESYSVLLLMIAAIVVVCYLPTIVKLSRRYETALFLFIALGAYTFFFNGARQGIAAAICFAAMPFLLQRRAWPYFATVALAMLFHRSALVALPLYFLAAPRISPLRLALLAVATAMTIIFLRVFVGFAANLFDDKYAVYAEATEGGGTVMLAFLLGQGAALLWLQRTIRQDQREVYCRLLNIYLVGLVIAVAAVVSSVNPSGLLRLHIYFSSMAILLWPMVFILISERVLRGIASVGFLAVAVAFFVMTTTTFSDLVPYQINSEILRW</sequence>
<feature type="transmembrane region" description="Helical" evidence="1">
    <location>
        <begin position="195"/>
        <end position="213"/>
    </location>
</feature>
<feature type="transmembrane region" description="Helical" evidence="1">
    <location>
        <begin position="121"/>
        <end position="154"/>
    </location>
</feature>
<comment type="caution">
    <text evidence="2">The sequence shown here is derived from an EMBL/GenBank/DDBJ whole genome shotgun (WGS) entry which is preliminary data.</text>
</comment>
<dbReference type="STRING" id="266128.ABB25_06615"/>
<keyword evidence="3" id="KW-1185">Reference proteome</keyword>
<dbReference type="EMBL" id="LDJH01000011">
    <property type="protein sequence ID" value="KRG58321.1"/>
    <property type="molecule type" value="Genomic_DNA"/>
</dbReference>
<proteinExistence type="predicted"/>
<dbReference type="OrthoDB" id="6154241at2"/>
<gene>
    <name evidence="2" type="ORF">ABB25_06615</name>
</gene>
<evidence type="ECO:0000313" key="2">
    <source>
        <dbReference type="EMBL" id="KRG58321.1"/>
    </source>
</evidence>
<keyword evidence="1" id="KW-1133">Transmembrane helix</keyword>
<evidence type="ECO:0000313" key="3">
    <source>
        <dbReference type="Proteomes" id="UP000051254"/>
    </source>
</evidence>
<organism evidence="2 3">
    <name type="scientific">Stenotrophomonas koreensis</name>
    <dbReference type="NCBI Taxonomy" id="266128"/>
    <lineage>
        <taxon>Bacteria</taxon>
        <taxon>Pseudomonadati</taxon>
        <taxon>Pseudomonadota</taxon>
        <taxon>Gammaproteobacteria</taxon>
        <taxon>Lysobacterales</taxon>
        <taxon>Lysobacteraceae</taxon>
        <taxon>Stenotrophomonas</taxon>
    </lineage>
</organism>
<feature type="transmembrane region" description="Helical" evidence="1">
    <location>
        <begin position="160"/>
        <end position="183"/>
    </location>
</feature>
<dbReference type="PATRIC" id="fig|266128.3.peg.189"/>
<dbReference type="InterPro" id="IPR049458">
    <property type="entry name" value="EpsG-like"/>
</dbReference>
<feature type="transmembrane region" description="Helical" evidence="1">
    <location>
        <begin position="233"/>
        <end position="252"/>
    </location>
</feature>
<dbReference type="RefSeq" id="WP_057665170.1">
    <property type="nucleotide sequence ID" value="NZ_LDJH01000011.1"/>
</dbReference>
<feature type="transmembrane region" description="Helical" evidence="1">
    <location>
        <begin position="91"/>
        <end position="109"/>
    </location>
</feature>
<protein>
    <recommendedName>
        <fullName evidence="4">EpsG family protein</fullName>
    </recommendedName>
</protein>
<evidence type="ECO:0008006" key="4">
    <source>
        <dbReference type="Google" id="ProtNLM"/>
    </source>
</evidence>
<feature type="transmembrane region" description="Helical" evidence="1">
    <location>
        <begin position="295"/>
        <end position="313"/>
    </location>
</feature>
<evidence type="ECO:0000256" key="1">
    <source>
        <dbReference type="SAM" id="Phobius"/>
    </source>
</evidence>
<feature type="transmembrane region" description="Helical" evidence="1">
    <location>
        <begin position="320"/>
        <end position="341"/>
    </location>
</feature>
<dbReference type="Proteomes" id="UP000051254">
    <property type="component" value="Unassembled WGS sequence"/>
</dbReference>
<keyword evidence="1" id="KW-0472">Membrane</keyword>
<dbReference type="Pfam" id="PF14897">
    <property type="entry name" value="EpsG"/>
    <property type="match status" value="1"/>
</dbReference>
<keyword evidence="1" id="KW-0812">Transmembrane</keyword>
<accession>A0A0R0BYE5</accession>
<name>A0A0R0BYE5_9GAMM</name>
<feature type="transmembrane region" description="Helical" evidence="1">
    <location>
        <begin position="264"/>
        <end position="283"/>
    </location>
</feature>
<reference evidence="2 3" key="1">
    <citation type="submission" date="2015-05" db="EMBL/GenBank/DDBJ databases">
        <title>Genome sequencing and analysis of members of genus Stenotrophomonas.</title>
        <authorList>
            <person name="Patil P.P."/>
            <person name="Midha S."/>
            <person name="Patil P.B."/>
        </authorList>
    </citation>
    <scope>NUCLEOTIDE SEQUENCE [LARGE SCALE GENOMIC DNA]</scope>
    <source>
        <strain evidence="2 3">DSM 17805</strain>
    </source>
</reference>
<dbReference type="AlphaFoldDB" id="A0A0R0BYE5"/>